<gene>
    <name evidence="1" type="ORF">HICCMSTLAB_LOCUS10045</name>
</gene>
<keyword evidence="2" id="KW-1185">Reference proteome</keyword>
<comment type="caution">
    <text evidence="1">The sequence shown here is derived from an EMBL/GenBank/DDBJ whole genome shotgun (WGS) entry which is preliminary data.</text>
</comment>
<reference evidence="1" key="1">
    <citation type="submission" date="2021-04" db="EMBL/GenBank/DDBJ databases">
        <authorList>
            <person name="Chebbi M.A.C M."/>
        </authorList>
    </citation>
    <scope>NUCLEOTIDE SEQUENCE</scope>
</reference>
<dbReference type="Proteomes" id="UP000786811">
    <property type="component" value="Unassembled WGS sequence"/>
</dbReference>
<dbReference type="AlphaFoldDB" id="A0A8J2MPZ5"/>
<sequence>MIKNSLFFYLLVMAQETV</sequence>
<evidence type="ECO:0000313" key="1">
    <source>
        <dbReference type="EMBL" id="CAG5100972.1"/>
    </source>
</evidence>
<name>A0A8J2MPZ5_COTCN</name>
<proteinExistence type="predicted"/>
<dbReference type="EMBL" id="CAJNRD030001122">
    <property type="protein sequence ID" value="CAG5100972.1"/>
    <property type="molecule type" value="Genomic_DNA"/>
</dbReference>
<evidence type="ECO:0000313" key="2">
    <source>
        <dbReference type="Proteomes" id="UP000786811"/>
    </source>
</evidence>
<accession>A0A8J2MPZ5</accession>
<protein>
    <submittedName>
        <fullName evidence="1">CYP6JT1PARTIAL</fullName>
    </submittedName>
</protein>
<organism evidence="1 2">
    <name type="scientific">Cotesia congregata</name>
    <name type="common">Parasitoid wasp</name>
    <name type="synonym">Apanteles congregatus</name>
    <dbReference type="NCBI Taxonomy" id="51543"/>
    <lineage>
        <taxon>Eukaryota</taxon>
        <taxon>Metazoa</taxon>
        <taxon>Ecdysozoa</taxon>
        <taxon>Arthropoda</taxon>
        <taxon>Hexapoda</taxon>
        <taxon>Insecta</taxon>
        <taxon>Pterygota</taxon>
        <taxon>Neoptera</taxon>
        <taxon>Endopterygota</taxon>
        <taxon>Hymenoptera</taxon>
        <taxon>Apocrita</taxon>
        <taxon>Ichneumonoidea</taxon>
        <taxon>Braconidae</taxon>
        <taxon>Microgastrinae</taxon>
        <taxon>Cotesia</taxon>
    </lineage>
</organism>